<sequence>MSKLNKFKLMINNIKLAYKYIRDPKVSLMRKILLIFPLVYILSPVDLIPEILLPLLGWLDDTVIALTIWNYMFNLIRKEEEGNNSEYTLEEDEYKIK</sequence>
<proteinExistence type="predicted"/>
<dbReference type="InterPro" id="IPR010652">
    <property type="entry name" value="DUF1232"/>
</dbReference>
<evidence type="ECO:0000313" key="7">
    <source>
        <dbReference type="EMBL" id="TDX53324.1"/>
    </source>
</evidence>
<dbReference type="RefSeq" id="WP_208324361.1">
    <property type="nucleotide sequence ID" value="NZ_SOEG01000003.1"/>
</dbReference>
<name>A0A4R8H1K4_9FIRM</name>
<keyword evidence="4 5" id="KW-0472">Membrane</keyword>
<gene>
    <name evidence="7" type="ORF">C7959_103177</name>
</gene>
<evidence type="ECO:0000256" key="4">
    <source>
        <dbReference type="ARBA" id="ARBA00023136"/>
    </source>
</evidence>
<dbReference type="Proteomes" id="UP000295832">
    <property type="component" value="Unassembled WGS sequence"/>
</dbReference>
<dbReference type="Pfam" id="PF06803">
    <property type="entry name" value="DUF1232"/>
    <property type="match status" value="1"/>
</dbReference>
<organism evidence="7 8">
    <name type="scientific">Orenia marismortui</name>
    <dbReference type="NCBI Taxonomy" id="46469"/>
    <lineage>
        <taxon>Bacteria</taxon>
        <taxon>Bacillati</taxon>
        <taxon>Bacillota</taxon>
        <taxon>Clostridia</taxon>
        <taxon>Halanaerobiales</taxon>
        <taxon>Halobacteroidaceae</taxon>
        <taxon>Orenia</taxon>
    </lineage>
</organism>
<evidence type="ECO:0000256" key="3">
    <source>
        <dbReference type="ARBA" id="ARBA00022989"/>
    </source>
</evidence>
<keyword evidence="2 5" id="KW-0812">Transmembrane</keyword>
<keyword evidence="8" id="KW-1185">Reference proteome</keyword>
<dbReference type="GO" id="GO:0012505">
    <property type="term" value="C:endomembrane system"/>
    <property type="evidence" value="ECO:0007669"/>
    <property type="project" value="UniProtKB-SubCell"/>
</dbReference>
<comment type="subcellular location">
    <subcellularLocation>
        <location evidence="1">Endomembrane system</location>
        <topology evidence="1">Multi-pass membrane protein</topology>
    </subcellularLocation>
</comment>
<protein>
    <submittedName>
        <fullName evidence="7">Uncharacterized protein DUF1232</fullName>
    </submittedName>
</protein>
<keyword evidence="3 5" id="KW-1133">Transmembrane helix</keyword>
<reference evidence="7 8" key="1">
    <citation type="submission" date="2019-03" db="EMBL/GenBank/DDBJ databases">
        <title>Subsurface microbial communities from deep shales in Ohio and West Virginia, USA.</title>
        <authorList>
            <person name="Wrighton K."/>
        </authorList>
    </citation>
    <scope>NUCLEOTIDE SEQUENCE [LARGE SCALE GENOMIC DNA]</scope>
    <source>
        <strain evidence="7 8">MSL 6dP</strain>
    </source>
</reference>
<feature type="domain" description="DUF1232" evidence="6">
    <location>
        <begin position="31"/>
        <end position="65"/>
    </location>
</feature>
<evidence type="ECO:0000256" key="2">
    <source>
        <dbReference type="ARBA" id="ARBA00022692"/>
    </source>
</evidence>
<dbReference type="AlphaFoldDB" id="A0A4R8H1K4"/>
<evidence type="ECO:0000256" key="1">
    <source>
        <dbReference type="ARBA" id="ARBA00004127"/>
    </source>
</evidence>
<evidence type="ECO:0000259" key="6">
    <source>
        <dbReference type="Pfam" id="PF06803"/>
    </source>
</evidence>
<dbReference type="STRING" id="926561.GCA_000379025_01846"/>
<evidence type="ECO:0000313" key="8">
    <source>
        <dbReference type="Proteomes" id="UP000295832"/>
    </source>
</evidence>
<dbReference type="EMBL" id="SOEG01000003">
    <property type="protein sequence ID" value="TDX53324.1"/>
    <property type="molecule type" value="Genomic_DNA"/>
</dbReference>
<accession>A0A4R8H1K4</accession>
<evidence type="ECO:0000256" key="5">
    <source>
        <dbReference type="SAM" id="Phobius"/>
    </source>
</evidence>
<feature type="transmembrane region" description="Helical" evidence="5">
    <location>
        <begin position="28"/>
        <end position="45"/>
    </location>
</feature>
<comment type="caution">
    <text evidence="7">The sequence shown here is derived from an EMBL/GenBank/DDBJ whole genome shotgun (WGS) entry which is preliminary data.</text>
</comment>